<reference evidence="1" key="2">
    <citation type="submission" date="2023-06" db="EMBL/GenBank/DDBJ databases">
        <authorList>
            <consortium name="Lawrence Berkeley National Laboratory"/>
            <person name="Haridas S."/>
            <person name="Hensen N."/>
            <person name="Bonometti L."/>
            <person name="Westerberg I."/>
            <person name="Brannstrom I.O."/>
            <person name="Guillou S."/>
            <person name="Cros-Aarteil S."/>
            <person name="Calhoun S."/>
            <person name="Kuo A."/>
            <person name="Mondo S."/>
            <person name="Pangilinan J."/>
            <person name="Riley R."/>
            <person name="Labutti K."/>
            <person name="Andreopoulos B."/>
            <person name="Lipzen A."/>
            <person name="Chen C."/>
            <person name="Yanf M."/>
            <person name="Daum C."/>
            <person name="Ng V."/>
            <person name="Clum A."/>
            <person name="Steindorff A."/>
            <person name="Ohm R."/>
            <person name="Martin F."/>
            <person name="Silar P."/>
            <person name="Natvig D."/>
            <person name="Lalanne C."/>
            <person name="Gautier V."/>
            <person name="Ament-Velasquez S.L."/>
            <person name="Kruys A."/>
            <person name="Hutchinson M.I."/>
            <person name="Powell A.J."/>
            <person name="Barry K."/>
            <person name="Miller A.N."/>
            <person name="Grigoriev I.V."/>
            <person name="Debuchy R."/>
            <person name="Gladieux P."/>
            <person name="Thoren M.H."/>
            <person name="Johannesson H."/>
        </authorList>
    </citation>
    <scope>NUCLEOTIDE SEQUENCE</scope>
    <source>
        <strain evidence="1">CBS 118394</strain>
    </source>
</reference>
<name>A0AAE0HWT2_9PEZI</name>
<organism evidence="1 2">
    <name type="scientific">Apodospora peruviana</name>
    <dbReference type="NCBI Taxonomy" id="516989"/>
    <lineage>
        <taxon>Eukaryota</taxon>
        <taxon>Fungi</taxon>
        <taxon>Dikarya</taxon>
        <taxon>Ascomycota</taxon>
        <taxon>Pezizomycotina</taxon>
        <taxon>Sordariomycetes</taxon>
        <taxon>Sordariomycetidae</taxon>
        <taxon>Sordariales</taxon>
        <taxon>Lasiosphaeriaceae</taxon>
        <taxon>Apodospora</taxon>
    </lineage>
</organism>
<accession>A0AAE0HWT2</accession>
<proteinExistence type="predicted"/>
<evidence type="ECO:0000313" key="2">
    <source>
        <dbReference type="Proteomes" id="UP001283341"/>
    </source>
</evidence>
<sequence length="121" mass="13562">MMIIRRHEAGWGLLDFPLTNAKPAGGLQTVKKVPPERLPKRYEACQKLDNEDAYVGKAMDAEHQPTKKLHDAIINFQRTSSRLNRKAKGKEIPATNQTPSEITGLAQPIFDQQITLGARMI</sequence>
<keyword evidence="2" id="KW-1185">Reference proteome</keyword>
<gene>
    <name evidence="1" type="ORF">B0H66DRAFT_631002</name>
</gene>
<evidence type="ECO:0000313" key="1">
    <source>
        <dbReference type="EMBL" id="KAK3314377.1"/>
    </source>
</evidence>
<comment type="caution">
    <text evidence="1">The sequence shown here is derived from an EMBL/GenBank/DDBJ whole genome shotgun (WGS) entry which is preliminary data.</text>
</comment>
<reference evidence="1" key="1">
    <citation type="journal article" date="2023" name="Mol. Phylogenet. Evol.">
        <title>Genome-scale phylogeny and comparative genomics of the fungal order Sordariales.</title>
        <authorList>
            <person name="Hensen N."/>
            <person name="Bonometti L."/>
            <person name="Westerberg I."/>
            <person name="Brannstrom I.O."/>
            <person name="Guillou S."/>
            <person name="Cros-Aarteil S."/>
            <person name="Calhoun S."/>
            <person name="Haridas S."/>
            <person name="Kuo A."/>
            <person name="Mondo S."/>
            <person name="Pangilinan J."/>
            <person name="Riley R."/>
            <person name="LaButti K."/>
            <person name="Andreopoulos B."/>
            <person name="Lipzen A."/>
            <person name="Chen C."/>
            <person name="Yan M."/>
            <person name="Daum C."/>
            <person name="Ng V."/>
            <person name="Clum A."/>
            <person name="Steindorff A."/>
            <person name="Ohm R.A."/>
            <person name="Martin F."/>
            <person name="Silar P."/>
            <person name="Natvig D.O."/>
            <person name="Lalanne C."/>
            <person name="Gautier V."/>
            <person name="Ament-Velasquez S.L."/>
            <person name="Kruys A."/>
            <person name="Hutchinson M.I."/>
            <person name="Powell A.J."/>
            <person name="Barry K."/>
            <person name="Miller A.N."/>
            <person name="Grigoriev I.V."/>
            <person name="Debuchy R."/>
            <person name="Gladieux P."/>
            <person name="Hiltunen Thoren M."/>
            <person name="Johannesson H."/>
        </authorList>
    </citation>
    <scope>NUCLEOTIDE SEQUENCE</scope>
    <source>
        <strain evidence="1">CBS 118394</strain>
    </source>
</reference>
<protein>
    <submittedName>
        <fullName evidence="1">Uncharacterized protein</fullName>
    </submittedName>
</protein>
<dbReference type="EMBL" id="JAUEDM010000007">
    <property type="protein sequence ID" value="KAK3314377.1"/>
    <property type="molecule type" value="Genomic_DNA"/>
</dbReference>
<dbReference type="Proteomes" id="UP001283341">
    <property type="component" value="Unassembled WGS sequence"/>
</dbReference>
<dbReference type="AlphaFoldDB" id="A0AAE0HWT2"/>